<proteinExistence type="predicted"/>
<dbReference type="InterPro" id="IPR003597">
    <property type="entry name" value="Ig_C1-set"/>
</dbReference>
<evidence type="ECO:0000256" key="5">
    <source>
        <dbReference type="ARBA" id="ARBA00023170"/>
    </source>
</evidence>
<dbReference type="InterPro" id="IPR051117">
    <property type="entry name" value="TRG_var/const_region"/>
</dbReference>
<reference evidence="9 10" key="1">
    <citation type="submission" date="2023-09" db="EMBL/GenBank/DDBJ databases">
        <authorList>
            <person name="Wang M."/>
        </authorList>
    </citation>
    <scope>NUCLEOTIDE SEQUENCE [LARGE SCALE GENOMIC DNA]</scope>
    <source>
        <strain evidence="9">GT-2023</strain>
        <tissue evidence="9">Liver</tissue>
    </source>
</reference>
<feature type="domain" description="Ig-like" evidence="8">
    <location>
        <begin position="16"/>
        <end position="127"/>
    </location>
</feature>
<evidence type="ECO:0000256" key="2">
    <source>
        <dbReference type="ARBA" id="ARBA00022692"/>
    </source>
</evidence>
<keyword evidence="5" id="KW-0675">Receptor</keyword>
<dbReference type="Proteomes" id="UP001558613">
    <property type="component" value="Unassembled WGS sequence"/>
</dbReference>
<evidence type="ECO:0000313" key="10">
    <source>
        <dbReference type="Proteomes" id="UP001558613"/>
    </source>
</evidence>
<name>A0ABR3NKY1_9TELE</name>
<dbReference type="Pfam" id="PF07654">
    <property type="entry name" value="C1-set"/>
    <property type="match status" value="1"/>
</dbReference>
<evidence type="ECO:0000256" key="7">
    <source>
        <dbReference type="SAM" id="SignalP"/>
    </source>
</evidence>
<accession>A0ABR3NKY1</accession>
<dbReference type="PANTHER" id="PTHR19256:SF65">
    <property type="entry name" value="T CELL RECEPTOR GAMMA CONSTANT 1-RELATED"/>
    <property type="match status" value="1"/>
</dbReference>
<keyword evidence="2" id="KW-0812">Transmembrane</keyword>
<organism evidence="9 10">
    <name type="scientific">Cirrhinus molitorella</name>
    <name type="common">mud carp</name>
    <dbReference type="NCBI Taxonomy" id="172907"/>
    <lineage>
        <taxon>Eukaryota</taxon>
        <taxon>Metazoa</taxon>
        <taxon>Chordata</taxon>
        <taxon>Craniata</taxon>
        <taxon>Vertebrata</taxon>
        <taxon>Euteleostomi</taxon>
        <taxon>Actinopterygii</taxon>
        <taxon>Neopterygii</taxon>
        <taxon>Teleostei</taxon>
        <taxon>Ostariophysi</taxon>
        <taxon>Cypriniformes</taxon>
        <taxon>Cyprinidae</taxon>
        <taxon>Labeoninae</taxon>
        <taxon>Labeonini</taxon>
        <taxon>Cirrhinus</taxon>
    </lineage>
</organism>
<evidence type="ECO:0000256" key="1">
    <source>
        <dbReference type="ARBA" id="ARBA00004370"/>
    </source>
</evidence>
<keyword evidence="4" id="KW-0472">Membrane</keyword>
<dbReference type="InterPro" id="IPR003599">
    <property type="entry name" value="Ig_sub"/>
</dbReference>
<dbReference type="CDD" id="cd00099">
    <property type="entry name" value="IgV"/>
    <property type="match status" value="1"/>
</dbReference>
<keyword evidence="3" id="KW-1133">Transmembrane helix</keyword>
<dbReference type="SMART" id="SM00409">
    <property type="entry name" value="IG"/>
    <property type="match status" value="2"/>
</dbReference>
<evidence type="ECO:0000256" key="6">
    <source>
        <dbReference type="ARBA" id="ARBA00023319"/>
    </source>
</evidence>
<evidence type="ECO:0000256" key="3">
    <source>
        <dbReference type="ARBA" id="ARBA00022989"/>
    </source>
</evidence>
<protein>
    <recommendedName>
        <fullName evidence="8">Ig-like domain-containing protein</fullName>
    </recommendedName>
</protein>
<feature type="domain" description="Ig-like" evidence="8">
    <location>
        <begin position="158"/>
        <end position="254"/>
    </location>
</feature>
<comment type="caution">
    <text evidence="9">The sequence shown here is derived from an EMBL/GenBank/DDBJ whole genome shotgun (WGS) entry which is preliminary data.</text>
</comment>
<feature type="signal peptide" evidence="7">
    <location>
        <begin position="1"/>
        <end position="17"/>
    </location>
</feature>
<feature type="chain" id="PRO_5046302800" description="Ig-like domain-containing protein" evidence="7">
    <location>
        <begin position="18"/>
        <end position="256"/>
    </location>
</feature>
<keyword evidence="10" id="KW-1185">Reference proteome</keyword>
<evidence type="ECO:0000313" key="9">
    <source>
        <dbReference type="EMBL" id="KAL1277667.1"/>
    </source>
</evidence>
<dbReference type="SMART" id="SM00406">
    <property type="entry name" value="IGv"/>
    <property type="match status" value="1"/>
</dbReference>
<dbReference type="PANTHER" id="PTHR19256">
    <property type="entry name" value="T-CELL RECEPTOR GAMMA CHAIN"/>
    <property type="match status" value="1"/>
</dbReference>
<dbReference type="SMART" id="SM00407">
    <property type="entry name" value="IGc1"/>
    <property type="match status" value="1"/>
</dbReference>
<dbReference type="EMBL" id="JAYMGO010000003">
    <property type="protein sequence ID" value="KAL1277667.1"/>
    <property type="molecule type" value="Genomic_DNA"/>
</dbReference>
<dbReference type="InterPro" id="IPR036179">
    <property type="entry name" value="Ig-like_dom_sf"/>
</dbReference>
<keyword evidence="7" id="KW-0732">Signal</keyword>
<dbReference type="PROSITE" id="PS50835">
    <property type="entry name" value="IG_LIKE"/>
    <property type="match status" value="2"/>
</dbReference>
<gene>
    <name evidence="9" type="ORF">QQF64_024340</name>
</gene>
<evidence type="ECO:0000256" key="4">
    <source>
        <dbReference type="ARBA" id="ARBA00023136"/>
    </source>
</evidence>
<dbReference type="Pfam" id="PF07686">
    <property type="entry name" value="V-set"/>
    <property type="match status" value="1"/>
</dbReference>
<dbReference type="InterPro" id="IPR013783">
    <property type="entry name" value="Ig-like_fold"/>
</dbReference>
<keyword evidence="6" id="KW-0393">Immunoglobulin domain</keyword>
<dbReference type="InterPro" id="IPR013106">
    <property type="entry name" value="Ig_V-set"/>
</dbReference>
<dbReference type="Gene3D" id="2.60.40.10">
    <property type="entry name" value="Immunoglobulins"/>
    <property type="match status" value="2"/>
</dbReference>
<dbReference type="InterPro" id="IPR007110">
    <property type="entry name" value="Ig-like_dom"/>
</dbReference>
<dbReference type="SUPFAM" id="SSF48726">
    <property type="entry name" value="Immunoglobulin"/>
    <property type="match status" value="2"/>
</dbReference>
<evidence type="ECO:0000259" key="8">
    <source>
        <dbReference type="PROSITE" id="PS50835"/>
    </source>
</evidence>
<comment type="subcellular location">
    <subcellularLocation>
        <location evidence="1">Membrane</location>
    </subcellularLocation>
</comment>
<sequence>MITIFCAFFSLLTCVSGVTVVTQSPLITVRKGEQAKLDCNLGTVTDKSARWYKQTPGGVPQYMLRFYHDWSSVEYGSGFSAPKFTSTHSSKSDYSLIINNVDVDDFAVYYCKTWDSSVLPLESETVESFCTSEDVTCITVVFGQGTKLNVIDFPLTPPVLTLLSPSTEALKESKATLVCLAEDISVALVHVTWSVNGRSVTDGVWSSPTEKQQDKTFKMSSYLTVESSDWMDNADFSCEVSVGSKFTKKSISVSQC</sequence>